<protein>
    <recommendedName>
        <fullName evidence="6">DUF2786 domain-containing protein</fullName>
    </recommendedName>
</protein>
<dbReference type="STRING" id="1128400.I2FZT4"/>
<evidence type="ECO:0000259" key="2">
    <source>
        <dbReference type="Pfam" id="PF10979"/>
    </source>
</evidence>
<feature type="region of interest" description="Disordered" evidence="1">
    <location>
        <begin position="23"/>
        <end position="80"/>
    </location>
</feature>
<evidence type="ECO:0000256" key="1">
    <source>
        <dbReference type="SAM" id="MobiDB-lite"/>
    </source>
</evidence>
<dbReference type="Pfam" id="PF10979">
    <property type="entry name" value="DUF2786"/>
    <property type="match status" value="1"/>
</dbReference>
<feature type="compositionally biased region" description="Basic and acidic residues" evidence="1">
    <location>
        <begin position="292"/>
        <end position="308"/>
    </location>
</feature>
<dbReference type="OrthoDB" id="3067443at2759"/>
<feature type="domain" description="DUF7168" evidence="3">
    <location>
        <begin position="171"/>
        <end position="299"/>
    </location>
</feature>
<dbReference type="EMBL" id="CAGI01000174">
    <property type="protein sequence ID" value="CCF52427.1"/>
    <property type="molecule type" value="Genomic_DNA"/>
</dbReference>
<comment type="caution">
    <text evidence="4">The sequence shown here is derived from an EMBL/GenBank/DDBJ whole genome shotgun (WGS) entry which is preliminary data.</text>
</comment>
<gene>
    <name evidence="4" type="ORF">UHOR_04493</name>
</gene>
<evidence type="ECO:0000313" key="4">
    <source>
        <dbReference type="EMBL" id="CCF52427.1"/>
    </source>
</evidence>
<organism evidence="4 5">
    <name type="scientific">Ustilago hordei</name>
    <name type="common">Barley covered smut fungus</name>
    <dbReference type="NCBI Taxonomy" id="120017"/>
    <lineage>
        <taxon>Eukaryota</taxon>
        <taxon>Fungi</taxon>
        <taxon>Dikarya</taxon>
        <taxon>Basidiomycota</taxon>
        <taxon>Ustilaginomycotina</taxon>
        <taxon>Ustilaginomycetes</taxon>
        <taxon>Ustilaginales</taxon>
        <taxon>Ustilaginaceae</taxon>
        <taxon>Ustilago</taxon>
    </lineage>
</organism>
<evidence type="ECO:0008006" key="6">
    <source>
        <dbReference type="Google" id="ProtNLM"/>
    </source>
</evidence>
<feature type="region of interest" description="Disordered" evidence="1">
    <location>
        <begin position="292"/>
        <end position="343"/>
    </location>
</feature>
<evidence type="ECO:0000259" key="3">
    <source>
        <dbReference type="Pfam" id="PF23771"/>
    </source>
</evidence>
<feature type="region of interest" description="Disordered" evidence="1">
    <location>
        <begin position="425"/>
        <end position="445"/>
    </location>
</feature>
<accession>I2FZT4</accession>
<dbReference type="AlphaFoldDB" id="I2FZT4"/>
<dbReference type="OMA" id="PRNESWV"/>
<dbReference type="Pfam" id="PF23771">
    <property type="entry name" value="DUF7168"/>
    <property type="match status" value="1"/>
</dbReference>
<reference evidence="4 5" key="1">
    <citation type="journal article" date="2012" name="Plant Cell">
        <title>Genome comparison of barley and maize smut fungi reveals targeted loss of RNA silencing components and species-specific presence of transposable elements.</title>
        <authorList>
            <person name="Laurie J.D."/>
            <person name="Ali S."/>
            <person name="Linning R."/>
            <person name="Mannhaupt G."/>
            <person name="Wong P."/>
            <person name="Gueldener U."/>
            <person name="Muensterkoetter M."/>
            <person name="Moore R."/>
            <person name="Kahmann R."/>
            <person name="Bakkeren G."/>
            <person name="Schirawski J."/>
        </authorList>
    </citation>
    <scope>NUCLEOTIDE SEQUENCE [LARGE SCALE GENOMIC DNA]</scope>
    <source>
        <strain evidence="5">Uh4875-4</strain>
    </source>
</reference>
<feature type="compositionally biased region" description="Acidic residues" evidence="1">
    <location>
        <begin position="46"/>
        <end position="58"/>
    </location>
</feature>
<name>I2FZT4_USTHO</name>
<dbReference type="HOGENOM" id="CLU_032406_0_0_1"/>
<keyword evidence="5" id="KW-1185">Reference proteome</keyword>
<feature type="domain" description="DUF2786" evidence="2">
    <location>
        <begin position="116"/>
        <end position="155"/>
    </location>
</feature>
<proteinExistence type="predicted"/>
<dbReference type="InterPro" id="IPR024498">
    <property type="entry name" value="DUF2786"/>
</dbReference>
<dbReference type="eggNOG" id="ENOG502S5IR">
    <property type="taxonomic scope" value="Eukaryota"/>
</dbReference>
<dbReference type="InterPro" id="IPR055592">
    <property type="entry name" value="DUF7168"/>
</dbReference>
<dbReference type="Proteomes" id="UP000006174">
    <property type="component" value="Unassembled WGS sequence"/>
</dbReference>
<sequence length="527" mass="57649">MPVRQRGGAGSVARPCHSLQVRYGQDVKPKIKPEPSTNDDGVIDLCDSDDASESEDDFLSSSTSRRATKKQRSPSTSTSSSTAKLYAIARIVTLATDGVSSLAESSSKLASINSGILSRIQKSIALAKHPGTGEAEAQQALRLATRLMSSQNLTQADLLASSTSEANQSRAGMSIVEIVSQTTACPRNESWVNQVAIAVNLFFDVKAYSTSYANRTKLSWTFYGLAVNTVAAAHAFEMVHNQVLTWAGEKARSGEVKGKTGKNSYSQGLASGLIGLAKGEKKEELSKAIEGEKKSLRDADREEGERLKKEKQRLRHPVVQSGVTPEPEQDGGPTVSRSRNAKLEDVADQEDVKPFRNGNGLKRSASETPENYGYAQWGFTDHPSASSFSDAKDQFYDSHPTPPFPCEEDIKATFDEALESDIIDLTNHPDDDSLDMKSSLPDVKPYLAKRDPDIKEEQVGAGWQSSNQLIRFRQDAEQIADDYLASQHGELKLKKRAKSTYRKDAVAFEQGRRDASKIDVKRKRIQG</sequence>
<evidence type="ECO:0000313" key="5">
    <source>
        <dbReference type="Proteomes" id="UP000006174"/>
    </source>
</evidence>